<feature type="compositionally biased region" description="Basic and acidic residues" evidence="3">
    <location>
        <begin position="179"/>
        <end position="191"/>
    </location>
</feature>
<evidence type="ECO:0000256" key="3">
    <source>
        <dbReference type="SAM" id="MobiDB-lite"/>
    </source>
</evidence>
<feature type="region of interest" description="Disordered" evidence="3">
    <location>
        <begin position="169"/>
        <end position="195"/>
    </location>
</feature>
<dbReference type="GO" id="GO:0006457">
    <property type="term" value="P:protein folding"/>
    <property type="evidence" value="ECO:0007669"/>
    <property type="project" value="TreeGrafter"/>
</dbReference>
<evidence type="ECO:0000256" key="1">
    <source>
        <dbReference type="ARBA" id="ARBA00004496"/>
    </source>
</evidence>
<sequence>AAAPYAAEKAPAAAAPAPPAPAPAAAEPSPLAAEPAASAPSGPEPEAKVEAEAVAAAAGPSTSAAPAEAESPAAEAGSSSGGAAEAAIAAEGGPEAEAVTVPDEEAEEEKKDKGLKPNAARGADLERYSWGQTLSEVTVTAAVPKGTKGKMMEVLITKTHFKLGLKGQAPIIEPVHGPHPAERRADGRQDQPQEMLQRYTSMLASTRAELSGEPPVK</sequence>
<evidence type="ECO:0000256" key="2">
    <source>
        <dbReference type="ARBA" id="ARBA00022490"/>
    </source>
</evidence>
<dbReference type="GO" id="GO:0005737">
    <property type="term" value="C:cytoplasm"/>
    <property type="evidence" value="ECO:0007669"/>
    <property type="project" value="UniProtKB-SubCell"/>
</dbReference>
<feature type="non-terminal residue" evidence="5">
    <location>
        <position position="1"/>
    </location>
</feature>
<reference evidence="5 6" key="1">
    <citation type="journal article" date="2017" name="Mol. Biol. Evol.">
        <title>The 4-celled Tetrabaena socialis nuclear genome reveals the essential components for genetic control of cell number at the origin of multicellularity in the volvocine lineage.</title>
        <authorList>
            <person name="Featherston J."/>
            <person name="Arakaki Y."/>
            <person name="Hanschen E.R."/>
            <person name="Ferris P.J."/>
            <person name="Michod R.E."/>
            <person name="Olson B.J.S.C."/>
            <person name="Nozaki H."/>
            <person name="Durand P.M."/>
        </authorList>
    </citation>
    <scope>NUCLEOTIDE SEQUENCE [LARGE SCALE GENOMIC DNA]</scope>
    <source>
        <strain evidence="5 6">NIES-571</strain>
    </source>
</reference>
<evidence type="ECO:0000313" key="5">
    <source>
        <dbReference type="EMBL" id="PNH09726.1"/>
    </source>
</evidence>
<dbReference type="AlphaFoldDB" id="A0A2J8AB27"/>
<evidence type="ECO:0000313" key="6">
    <source>
        <dbReference type="Proteomes" id="UP000236333"/>
    </source>
</evidence>
<feature type="compositionally biased region" description="Low complexity" evidence="3">
    <location>
        <begin position="1"/>
        <end position="15"/>
    </location>
</feature>
<dbReference type="GO" id="GO:0051082">
    <property type="term" value="F:unfolded protein binding"/>
    <property type="evidence" value="ECO:0007669"/>
    <property type="project" value="TreeGrafter"/>
</dbReference>
<dbReference type="CDD" id="cd06467">
    <property type="entry name" value="p23_NUDC_like"/>
    <property type="match status" value="1"/>
</dbReference>
<dbReference type="Gene3D" id="2.60.40.790">
    <property type="match status" value="1"/>
</dbReference>
<feature type="domain" description="CS" evidence="4">
    <location>
        <begin position="126"/>
        <end position="171"/>
    </location>
</feature>
<gene>
    <name evidence="5" type="ORF">TSOC_003642</name>
</gene>
<proteinExistence type="predicted"/>
<feature type="compositionally biased region" description="Low complexity" evidence="3">
    <location>
        <begin position="52"/>
        <end position="101"/>
    </location>
</feature>
<dbReference type="OrthoDB" id="416217at2759"/>
<protein>
    <submittedName>
        <fullName evidence="5">Nuclear migration protein nudC</fullName>
    </submittedName>
</protein>
<dbReference type="EMBL" id="PGGS01000080">
    <property type="protein sequence ID" value="PNH09726.1"/>
    <property type="molecule type" value="Genomic_DNA"/>
</dbReference>
<dbReference type="PANTHER" id="PTHR12356">
    <property type="entry name" value="NUCLEAR MOVEMENT PROTEIN NUDC"/>
    <property type="match status" value="1"/>
</dbReference>
<dbReference type="PANTHER" id="PTHR12356:SF3">
    <property type="entry name" value="NUCLEAR MIGRATION PROTEIN NUDC"/>
    <property type="match status" value="1"/>
</dbReference>
<keyword evidence="2" id="KW-0963">Cytoplasm</keyword>
<accession>A0A2J8AB27</accession>
<name>A0A2J8AB27_9CHLO</name>
<evidence type="ECO:0000259" key="4">
    <source>
        <dbReference type="Pfam" id="PF04969"/>
    </source>
</evidence>
<comment type="caution">
    <text evidence="5">The sequence shown here is derived from an EMBL/GenBank/DDBJ whole genome shotgun (WGS) entry which is preliminary data.</text>
</comment>
<dbReference type="InterPro" id="IPR008978">
    <property type="entry name" value="HSP20-like_chaperone"/>
</dbReference>
<dbReference type="Proteomes" id="UP000236333">
    <property type="component" value="Unassembled WGS sequence"/>
</dbReference>
<dbReference type="Pfam" id="PF04969">
    <property type="entry name" value="CS"/>
    <property type="match status" value="1"/>
</dbReference>
<organism evidence="5 6">
    <name type="scientific">Tetrabaena socialis</name>
    <dbReference type="NCBI Taxonomy" id="47790"/>
    <lineage>
        <taxon>Eukaryota</taxon>
        <taxon>Viridiplantae</taxon>
        <taxon>Chlorophyta</taxon>
        <taxon>core chlorophytes</taxon>
        <taxon>Chlorophyceae</taxon>
        <taxon>CS clade</taxon>
        <taxon>Chlamydomonadales</taxon>
        <taxon>Tetrabaenaceae</taxon>
        <taxon>Tetrabaena</taxon>
    </lineage>
</organism>
<feature type="compositionally biased region" description="Low complexity" evidence="3">
    <location>
        <begin position="23"/>
        <end position="41"/>
    </location>
</feature>
<feature type="region of interest" description="Disordered" evidence="3">
    <location>
        <begin position="1"/>
        <end position="129"/>
    </location>
</feature>
<dbReference type="SUPFAM" id="SSF49764">
    <property type="entry name" value="HSP20-like chaperones"/>
    <property type="match status" value="1"/>
</dbReference>
<keyword evidence="6" id="KW-1185">Reference proteome</keyword>
<dbReference type="InterPro" id="IPR037898">
    <property type="entry name" value="NudC_fam"/>
</dbReference>
<dbReference type="InterPro" id="IPR007052">
    <property type="entry name" value="CS_dom"/>
</dbReference>
<comment type="subcellular location">
    <subcellularLocation>
        <location evidence="1">Cytoplasm</location>
    </subcellularLocation>
</comment>